<evidence type="ECO:0000313" key="1">
    <source>
        <dbReference type="EMBL" id="KIJ90743.1"/>
    </source>
</evidence>
<evidence type="ECO:0000313" key="2">
    <source>
        <dbReference type="Proteomes" id="UP000054477"/>
    </source>
</evidence>
<reference evidence="2" key="2">
    <citation type="submission" date="2015-01" db="EMBL/GenBank/DDBJ databases">
        <title>Evolutionary Origins and Diversification of the Mycorrhizal Mutualists.</title>
        <authorList>
            <consortium name="DOE Joint Genome Institute"/>
            <consortium name="Mycorrhizal Genomics Consortium"/>
            <person name="Kohler A."/>
            <person name="Kuo A."/>
            <person name="Nagy L.G."/>
            <person name="Floudas D."/>
            <person name="Copeland A."/>
            <person name="Barry K.W."/>
            <person name="Cichocki N."/>
            <person name="Veneault-Fourrey C."/>
            <person name="LaButti K."/>
            <person name="Lindquist E.A."/>
            <person name="Lipzen A."/>
            <person name="Lundell T."/>
            <person name="Morin E."/>
            <person name="Murat C."/>
            <person name="Riley R."/>
            <person name="Ohm R."/>
            <person name="Sun H."/>
            <person name="Tunlid A."/>
            <person name="Henrissat B."/>
            <person name="Grigoriev I.V."/>
            <person name="Hibbett D.S."/>
            <person name="Martin F."/>
        </authorList>
    </citation>
    <scope>NUCLEOTIDE SEQUENCE [LARGE SCALE GENOMIC DNA]</scope>
    <source>
        <strain evidence="2">LaAM-08-1</strain>
    </source>
</reference>
<reference evidence="1 2" key="1">
    <citation type="submission" date="2014-04" db="EMBL/GenBank/DDBJ databases">
        <authorList>
            <consortium name="DOE Joint Genome Institute"/>
            <person name="Kuo A."/>
            <person name="Kohler A."/>
            <person name="Nagy L.G."/>
            <person name="Floudas D."/>
            <person name="Copeland A."/>
            <person name="Barry K.W."/>
            <person name="Cichocki N."/>
            <person name="Veneault-Fourrey C."/>
            <person name="LaButti K."/>
            <person name="Lindquist E.A."/>
            <person name="Lipzen A."/>
            <person name="Lundell T."/>
            <person name="Morin E."/>
            <person name="Murat C."/>
            <person name="Sun H."/>
            <person name="Tunlid A."/>
            <person name="Henrissat B."/>
            <person name="Grigoriev I.V."/>
            <person name="Hibbett D.S."/>
            <person name="Martin F."/>
            <person name="Nordberg H.P."/>
            <person name="Cantor M.N."/>
            <person name="Hua S.X."/>
        </authorList>
    </citation>
    <scope>NUCLEOTIDE SEQUENCE [LARGE SCALE GENOMIC DNA]</scope>
    <source>
        <strain evidence="1 2">LaAM-08-1</strain>
    </source>
</reference>
<gene>
    <name evidence="1" type="ORF">K443DRAFT_686556</name>
</gene>
<protein>
    <submittedName>
        <fullName evidence="1">Uncharacterized protein</fullName>
    </submittedName>
</protein>
<keyword evidence="2" id="KW-1185">Reference proteome</keyword>
<dbReference type="HOGENOM" id="CLU_3111983_0_0_1"/>
<accession>A0A0C9WRZ8</accession>
<sequence length="51" mass="5623">MIRSDLTNRSLGAASINLCMWVCFFQSTVSPKHSHFGLDTDFKLAGFGSLD</sequence>
<feature type="non-terminal residue" evidence="1">
    <location>
        <position position="51"/>
    </location>
</feature>
<dbReference type="AlphaFoldDB" id="A0A0C9WRZ8"/>
<organism evidence="1 2">
    <name type="scientific">Laccaria amethystina LaAM-08-1</name>
    <dbReference type="NCBI Taxonomy" id="1095629"/>
    <lineage>
        <taxon>Eukaryota</taxon>
        <taxon>Fungi</taxon>
        <taxon>Dikarya</taxon>
        <taxon>Basidiomycota</taxon>
        <taxon>Agaricomycotina</taxon>
        <taxon>Agaricomycetes</taxon>
        <taxon>Agaricomycetidae</taxon>
        <taxon>Agaricales</taxon>
        <taxon>Agaricineae</taxon>
        <taxon>Hydnangiaceae</taxon>
        <taxon>Laccaria</taxon>
    </lineage>
</organism>
<dbReference type="EMBL" id="KN839119">
    <property type="protein sequence ID" value="KIJ90743.1"/>
    <property type="molecule type" value="Genomic_DNA"/>
</dbReference>
<proteinExistence type="predicted"/>
<name>A0A0C9WRZ8_9AGAR</name>
<dbReference type="Proteomes" id="UP000054477">
    <property type="component" value="Unassembled WGS sequence"/>
</dbReference>